<comment type="subcellular location">
    <subcellularLocation>
        <location evidence="1">Membrane</location>
        <topology evidence="1">Multi-pass membrane protein</topology>
    </subcellularLocation>
</comment>
<dbReference type="Pfam" id="PF00335">
    <property type="entry name" value="Tetraspanin"/>
    <property type="match status" value="1"/>
</dbReference>
<keyword evidence="2 6" id="KW-0812">Transmembrane</keyword>
<sequence>EFASAMRSTLKRSMGNYTHSQTEQSAWDSMQRKLRCCGVEGPQGWSEVFADGSVPGSCCVANVQNDPNALCRNSDDPAQVFQDGCYERLKTKTKDNIVIIMAVGIGIAFIEKVGSIENMDDG</sequence>
<evidence type="ECO:0000313" key="7">
    <source>
        <dbReference type="EMBL" id="JAS67456.1"/>
    </source>
</evidence>
<evidence type="ECO:0000256" key="4">
    <source>
        <dbReference type="ARBA" id="ARBA00023136"/>
    </source>
</evidence>
<dbReference type="CDD" id="cd03127">
    <property type="entry name" value="tetraspanin_LEL"/>
    <property type="match status" value="1"/>
</dbReference>
<protein>
    <recommendedName>
        <fullName evidence="8">Tetraspanin</fullName>
    </recommendedName>
</protein>
<evidence type="ECO:0000256" key="2">
    <source>
        <dbReference type="ARBA" id="ARBA00022692"/>
    </source>
</evidence>
<evidence type="ECO:0008006" key="8">
    <source>
        <dbReference type="Google" id="ProtNLM"/>
    </source>
</evidence>
<accession>A0A1B6GYF0</accession>
<dbReference type="InterPro" id="IPR018499">
    <property type="entry name" value="Tetraspanin/Peripherin"/>
</dbReference>
<dbReference type="GO" id="GO:0005886">
    <property type="term" value="C:plasma membrane"/>
    <property type="evidence" value="ECO:0007669"/>
    <property type="project" value="TreeGrafter"/>
</dbReference>
<gene>
    <name evidence="7" type="ORF">g.2488</name>
</gene>
<dbReference type="Gene3D" id="1.10.1450.10">
    <property type="entry name" value="Tetraspanin"/>
    <property type="match status" value="1"/>
</dbReference>
<organism evidence="7">
    <name type="scientific">Cuerna arida</name>
    <dbReference type="NCBI Taxonomy" id="1464854"/>
    <lineage>
        <taxon>Eukaryota</taxon>
        <taxon>Metazoa</taxon>
        <taxon>Ecdysozoa</taxon>
        <taxon>Arthropoda</taxon>
        <taxon>Hexapoda</taxon>
        <taxon>Insecta</taxon>
        <taxon>Pterygota</taxon>
        <taxon>Neoptera</taxon>
        <taxon>Paraneoptera</taxon>
        <taxon>Hemiptera</taxon>
        <taxon>Auchenorrhyncha</taxon>
        <taxon>Membracoidea</taxon>
        <taxon>Cicadellidae</taxon>
        <taxon>Cicadellinae</taxon>
        <taxon>Proconiini</taxon>
        <taxon>Cuerna</taxon>
    </lineage>
</organism>
<evidence type="ECO:0000256" key="3">
    <source>
        <dbReference type="ARBA" id="ARBA00022989"/>
    </source>
</evidence>
<keyword evidence="3 6" id="KW-1133">Transmembrane helix</keyword>
<feature type="non-terminal residue" evidence="7">
    <location>
        <position position="1"/>
    </location>
</feature>
<keyword evidence="4 6" id="KW-0472">Membrane</keyword>
<feature type="region of interest" description="Disordered" evidence="5">
    <location>
        <begin position="1"/>
        <end position="22"/>
    </location>
</feature>
<evidence type="ECO:0000256" key="6">
    <source>
        <dbReference type="SAM" id="Phobius"/>
    </source>
</evidence>
<evidence type="ECO:0000256" key="1">
    <source>
        <dbReference type="ARBA" id="ARBA00004141"/>
    </source>
</evidence>
<dbReference type="InterPro" id="IPR008952">
    <property type="entry name" value="Tetraspanin_EC2_sf"/>
</dbReference>
<dbReference type="PANTHER" id="PTHR19282">
    <property type="entry name" value="TETRASPANIN"/>
    <property type="match status" value="1"/>
</dbReference>
<dbReference type="PANTHER" id="PTHR19282:SF273">
    <property type="entry name" value="TETRASPANIN"/>
    <property type="match status" value="1"/>
</dbReference>
<dbReference type="SUPFAM" id="SSF48652">
    <property type="entry name" value="Tetraspanin"/>
    <property type="match status" value="1"/>
</dbReference>
<reference evidence="7" key="1">
    <citation type="submission" date="2015-11" db="EMBL/GenBank/DDBJ databases">
        <title>De novo transcriptome assembly of four potential Pierce s Disease insect vectors from Arizona vineyards.</title>
        <authorList>
            <person name="Tassone E.E."/>
        </authorList>
    </citation>
    <scope>NUCLEOTIDE SEQUENCE</scope>
</reference>
<dbReference type="EMBL" id="GECZ01002313">
    <property type="protein sequence ID" value="JAS67456.1"/>
    <property type="molecule type" value="Transcribed_RNA"/>
</dbReference>
<evidence type="ECO:0000256" key="5">
    <source>
        <dbReference type="SAM" id="MobiDB-lite"/>
    </source>
</evidence>
<feature type="transmembrane region" description="Helical" evidence="6">
    <location>
        <begin position="97"/>
        <end position="116"/>
    </location>
</feature>
<name>A0A1B6GYF0_9HEMI</name>
<proteinExistence type="predicted"/>
<dbReference type="AlphaFoldDB" id="A0A1B6GYF0"/>